<dbReference type="InterPro" id="IPR029017">
    <property type="entry name" value="Enolase-like_N"/>
</dbReference>
<dbReference type="GO" id="GO:0008872">
    <property type="term" value="F:glucarate dehydratase activity"/>
    <property type="evidence" value="ECO:0007669"/>
    <property type="project" value="UniProtKB-EC"/>
</dbReference>
<dbReference type="Pfam" id="PF13378">
    <property type="entry name" value="MR_MLE_C"/>
    <property type="match status" value="1"/>
</dbReference>
<dbReference type="EC" id="4.2.1.40" evidence="3"/>
<dbReference type="InterPro" id="IPR013342">
    <property type="entry name" value="Mandelate_racemase_C"/>
</dbReference>
<dbReference type="GO" id="GO:0016853">
    <property type="term" value="F:isomerase activity"/>
    <property type="evidence" value="ECO:0007669"/>
    <property type="project" value="UniProtKB-KW"/>
</dbReference>
<keyword evidence="6" id="KW-1185">Reference proteome</keyword>
<dbReference type="InterPro" id="IPR036849">
    <property type="entry name" value="Enolase-like_C_sf"/>
</dbReference>
<evidence type="ECO:0000313" key="5">
    <source>
        <dbReference type="EMBL" id="MBB6354810.1"/>
    </source>
</evidence>
<dbReference type="EMBL" id="JACHOU010000005">
    <property type="protein sequence ID" value="MBB6354810.1"/>
    <property type="molecule type" value="Genomic_DNA"/>
</dbReference>
<keyword evidence="5" id="KW-0413">Isomerase</keyword>
<dbReference type="AlphaFoldDB" id="A0A7X0KL87"/>
<comment type="catalytic activity">
    <reaction evidence="1">
        <text>D-glucarate = 5-dehydro-4-deoxy-D-glucarate + H2O</text>
        <dbReference type="Rhea" id="RHEA:14573"/>
        <dbReference type="ChEBI" id="CHEBI:15377"/>
        <dbReference type="ChEBI" id="CHEBI:30612"/>
        <dbReference type="ChEBI" id="CHEBI:42819"/>
        <dbReference type="EC" id="4.2.1.40"/>
    </reaction>
</comment>
<dbReference type="InterPro" id="IPR034593">
    <property type="entry name" value="DgoD-like"/>
</dbReference>
<feature type="domain" description="Mandelate racemase/muconate lactonizing enzyme C-terminal" evidence="4">
    <location>
        <begin position="150"/>
        <end position="246"/>
    </location>
</feature>
<organism evidence="5 6">
    <name type="scientific">Aminobacter aganoensis</name>
    <dbReference type="NCBI Taxonomy" id="83264"/>
    <lineage>
        <taxon>Bacteria</taxon>
        <taxon>Pseudomonadati</taxon>
        <taxon>Pseudomonadota</taxon>
        <taxon>Alphaproteobacteria</taxon>
        <taxon>Hyphomicrobiales</taxon>
        <taxon>Phyllobacteriaceae</taxon>
        <taxon>Aminobacter</taxon>
    </lineage>
</organism>
<evidence type="ECO:0000256" key="2">
    <source>
        <dbReference type="ARBA" id="ARBA00005183"/>
    </source>
</evidence>
<dbReference type="InterPro" id="IPR029065">
    <property type="entry name" value="Enolase_C-like"/>
</dbReference>
<evidence type="ECO:0000259" key="4">
    <source>
        <dbReference type="SMART" id="SM00922"/>
    </source>
</evidence>
<dbReference type="RefSeq" id="WP_184699620.1">
    <property type="nucleotide sequence ID" value="NZ_BAABEG010000001.1"/>
</dbReference>
<dbReference type="PANTHER" id="PTHR48080:SF4">
    <property type="entry name" value="GLUCARATE DEHYDRATASE"/>
    <property type="match status" value="1"/>
</dbReference>
<evidence type="ECO:0000313" key="6">
    <source>
        <dbReference type="Proteomes" id="UP000536262"/>
    </source>
</evidence>
<dbReference type="SUPFAM" id="SSF54826">
    <property type="entry name" value="Enolase N-terminal domain-like"/>
    <property type="match status" value="1"/>
</dbReference>
<name>A0A7X0KL87_9HYPH</name>
<protein>
    <recommendedName>
        <fullName evidence="3">glucarate dehydratase</fullName>
        <ecNumber evidence="3">4.2.1.40</ecNumber>
    </recommendedName>
</protein>
<proteinExistence type="predicted"/>
<dbReference type="SUPFAM" id="SSF51604">
    <property type="entry name" value="Enolase C-terminal domain-like"/>
    <property type="match status" value="1"/>
</dbReference>
<dbReference type="Gene3D" id="3.30.390.10">
    <property type="entry name" value="Enolase-like, N-terminal domain"/>
    <property type="match status" value="1"/>
</dbReference>
<evidence type="ECO:0000256" key="1">
    <source>
        <dbReference type="ARBA" id="ARBA00001426"/>
    </source>
</evidence>
<sequence length="382" mass="42686">MPIADKTIVSFRFDEVIVPAHKGVINSDSLAKPLHMLPVGGKAAWSMQFDELPKLVLRMTLADGTVGLGEFYRDHEWPRIEAICDNLLGQSIMDLPLQDLPLPLCREYDGFECAIWDAYAKSLGVPMHRLLGGAIRDRVPVSAWSSHRTQEEVGPWVKRYQEQGYKVIKFKCDLEDDVAGWCAEIKKHAPGMKVIFDPNQRWENAGNARRIIRELEAVGNVLLLEDPLPRWMQLDFAELRRFSSIPIVLHVSLPYVFQGQRPHDAINAIAHNAVDGFNFNGGLAKFQVLDHIAATAGLYCWHGSEIDLGILEAMYVHQSAAAKSCVWPGDIFGRMIRTHDLLETPLAFEPPHVGIPADGPGLGVKLDEAALARFRTSERTIS</sequence>
<gene>
    <name evidence="5" type="ORF">GGR00_002606</name>
</gene>
<reference evidence="5 6" key="1">
    <citation type="submission" date="2020-08" db="EMBL/GenBank/DDBJ databases">
        <title>Genomic Encyclopedia of Type Strains, Phase IV (KMG-IV): sequencing the most valuable type-strain genomes for metagenomic binning, comparative biology and taxonomic classification.</title>
        <authorList>
            <person name="Goeker M."/>
        </authorList>
    </citation>
    <scope>NUCLEOTIDE SEQUENCE [LARGE SCALE GENOMIC DNA]</scope>
    <source>
        <strain evidence="5 6">DSM 7051</strain>
    </source>
</reference>
<evidence type="ECO:0000256" key="3">
    <source>
        <dbReference type="ARBA" id="ARBA00011973"/>
    </source>
</evidence>
<comment type="pathway">
    <text evidence="2">Carbohydrate acid metabolism; D-glucarate degradation; 2,5-dioxopentanoate from D-glucarate: step 1/2.</text>
</comment>
<dbReference type="PANTHER" id="PTHR48080">
    <property type="entry name" value="D-GALACTONATE DEHYDRATASE-RELATED"/>
    <property type="match status" value="1"/>
</dbReference>
<accession>A0A7X0KL87</accession>
<dbReference type="SMART" id="SM00922">
    <property type="entry name" value="MR_MLE"/>
    <property type="match status" value="1"/>
</dbReference>
<comment type="caution">
    <text evidence="5">The sequence shown here is derived from an EMBL/GenBank/DDBJ whole genome shotgun (WGS) entry which is preliminary data.</text>
</comment>
<dbReference type="Proteomes" id="UP000536262">
    <property type="component" value="Unassembled WGS sequence"/>
</dbReference>
<dbReference type="Gene3D" id="3.20.20.120">
    <property type="entry name" value="Enolase-like C-terminal domain"/>
    <property type="match status" value="1"/>
</dbReference>